<feature type="DNA-binding region" description="H-T-H motif" evidence="4">
    <location>
        <begin position="38"/>
        <end position="57"/>
    </location>
</feature>
<gene>
    <name evidence="6" type="ORF">brsh051_12760</name>
</gene>
<keyword evidence="2 4" id="KW-0238">DNA-binding</keyword>
<evidence type="ECO:0000313" key="6">
    <source>
        <dbReference type="EMBL" id="BEH01995.1"/>
    </source>
</evidence>
<dbReference type="Gene3D" id="1.10.357.10">
    <property type="entry name" value="Tetracycline Repressor, domain 2"/>
    <property type="match status" value="1"/>
</dbReference>
<keyword evidence="7" id="KW-1185">Reference proteome</keyword>
<evidence type="ECO:0000256" key="4">
    <source>
        <dbReference type="PROSITE-ProRule" id="PRU00335"/>
    </source>
</evidence>
<protein>
    <recommendedName>
        <fullName evidence="5">HTH tetR-type domain-containing protein</fullName>
    </recommendedName>
</protein>
<dbReference type="InterPro" id="IPR001647">
    <property type="entry name" value="HTH_TetR"/>
</dbReference>
<dbReference type="AlphaFoldDB" id="A0AAN0KHU7"/>
<dbReference type="EMBL" id="AP028056">
    <property type="protein sequence ID" value="BEH01995.1"/>
    <property type="molecule type" value="Genomic_DNA"/>
</dbReference>
<dbReference type="PANTHER" id="PTHR30055">
    <property type="entry name" value="HTH-TYPE TRANSCRIPTIONAL REGULATOR RUTR"/>
    <property type="match status" value="1"/>
</dbReference>
<evidence type="ECO:0000313" key="7">
    <source>
        <dbReference type="Proteomes" id="UP001431656"/>
    </source>
</evidence>
<dbReference type="RefSeq" id="WP_286268308.1">
    <property type="nucleotide sequence ID" value="NZ_AP028056.1"/>
</dbReference>
<dbReference type="InterPro" id="IPR050109">
    <property type="entry name" value="HTH-type_TetR-like_transc_reg"/>
</dbReference>
<keyword evidence="1" id="KW-0805">Transcription regulation</keyword>
<dbReference type="PROSITE" id="PS50977">
    <property type="entry name" value="HTH_TETR_2"/>
    <property type="match status" value="1"/>
</dbReference>
<evidence type="ECO:0000259" key="5">
    <source>
        <dbReference type="PROSITE" id="PS50977"/>
    </source>
</evidence>
<organism evidence="6 7">
    <name type="scientific">Brooklawnia propionicigenes</name>
    <dbReference type="NCBI Taxonomy" id="3041175"/>
    <lineage>
        <taxon>Bacteria</taxon>
        <taxon>Bacillati</taxon>
        <taxon>Actinomycetota</taxon>
        <taxon>Actinomycetes</taxon>
        <taxon>Propionibacteriales</taxon>
        <taxon>Propionibacteriaceae</taxon>
        <taxon>Brooklawnia</taxon>
    </lineage>
</organism>
<dbReference type="PANTHER" id="PTHR30055:SF234">
    <property type="entry name" value="HTH-TYPE TRANSCRIPTIONAL REGULATOR BETI"/>
    <property type="match status" value="1"/>
</dbReference>
<dbReference type="Pfam" id="PF00440">
    <property type="entry name" value="TetR_N"/>
    <property type="match status" value="1"/>
</dbReference>
<dbReference type="Proteomes" id="UP001431656">
    <property type="component" value="Chromosome"/>
</dbReference>
<evidence type="ECO:0000256" key="3">
    <source>
        <dbReference type="ARBA" id="ARBA00023163"/>
    </source>
</evidence>
<accession>A0AAN0KHU7</accession>
<evidence type="ECO:0000256" key="1">
    <source>
        <dbReference type="ARBA" id="ARBA00023015"/>
    </source>
</evidence>
<dbReference type="PRINTS" id="PR00455">
    <property type="entry name" value="HTHTETR"/>
</dbReference>
<dbReference type="GO" id="GO:0003700">
    <property type="term" value="F:DNA-binding transcription factor activity"/>
    <property type="evidence" value="ECO:0007669"/>
    <property type="project" value="TreeGrafter"/>
</dbReference>
<proteinExistence type="predicted"/>
<keyword evidence="3" id="KW-0804">Transcription</keyword>
<dbReference type="GO" id="GO:0000976">
    <property type="term" value="F:transcription cis-regulatory region binding"/>
    <property type="evidence" value="ECO:0007669"/>
    <property type="project" value="TreeGrafter"/>
</dbReference>
<dbReference type="SUPFAM" id="SSF46689">
    <property type="entry name" value="Homeodomain-like"/>
    <property type="match status" value="1"/>
</dbReference>
<name>A0AAN0KHU7_9ACTN</name>
<dbReference type="InterPro" id="IPR009057">
    <property type="entry name" value="Homeodomain-like_sf"/>
</dbReference>
<reference evidence="6" key="1">
    <citation type="journal article" date="2024" name="Int. J. Syst. Evol. Microbiol.">
        <title>Brooklawnia propionicigenes sp. nov., a facultatively anaerobic, propionate-producing bacterium isolated from a methanogenic reactor treating waste from cattle farms.</title>
        <authorList>
            <person name="Akita Y."/>
            <person name="Ueki A."/>
            <person name="Tonouchi A."/>
            <person name="Sugawara Y."/>
            <person name="Honma S."/>
            <person name="Kaku N."/>
            <person name="Ueki K."/>
        </authorList>
    </citation>
    <scope>NUCLEOTIDE SEQUENCE</scope>
    <source>
        <strain evidence="6">SH051</strain>
    </source>
</reference>
<sequence>MSRTDRHPRRRLDPATRQSDILTAAAEAFASEPYEQVSMAEVARQAQASEALLYRYFGSKPALYAEVLRTSLQAIENRRRAAVAALAPKPSARGQLTTAVEVYLDALAERTPAWATAILTGSNDPAEALPVRAEIRDQRLAALRAIAAPQSVSEYALQGFLGFVDAACRVWIERGCPEADRAEVAGAAVNALLGPADEGRSEASRHGKFGRR</sequence>
<feature type="domain" description="HTH tetR-type" evidence="5">
    <location>
        <begin position="15"/>
        <end position="75"/>
    </location>
</feature>
<dbReference type="KEGG" id="broo:brsh051_12760"/>
<evidence type="ECO:0000256" key="2">
    <source>
        <dbReference type="ARBA" id="ARBA00023125"/>
    </source>
</evidence>